<dbReference type="Pfam" id="PF00172">
    <property type="entry name" value="Zn_clus"/>
    <property type="match status" value="1"/>
</dbReference>
<feature type="domain" description="Zn(2)-C6 fungal-type" evidence="6">
    <location>
        <begin position="14"/>
        <end position="52"/>
    </location>
</feature>
<dbReference type="InterPro" id="IPR001138">
    <property type="entry name" value="Zn2Cys6_DnaBD"/>
</dbReference>
<evidence type="ECO:0000256" key="5">
    <source>
        <dbReference type="ARBA" id="ARBA00023242"/>
    </source>
</evidence>
<dbReference type="RefSeq" id="XP_018281915.1">
    <property type="nucleotide sequence ID" value="XM_018419472.1"/>
</dbReference>
<keyword evidence="8" id="KW-1185">Reference proteome</keyword>
<dbReference type="GO" id="GO:0008270">
    <property type="term" value="F:zinc ion binding"/>
    <property type="evidence" value="ECO:0007669"/>
    <property type="project" value="InterPro"/>
</dbReference>
<dbReference type="GeneID" id="28980075"/>
<evidence type="ECO:0000256" key="3">
    <source>
        <dbReference type="ARBA" id="ARBA00023015"/>
    </source>
</evidence>
<dbReference type="InterPro" id="IPR050815">
    <property type="entry name" value="TF_fung"/>
</dbReference>
<dbReference type="Gene3D" id="4.10.240.10">
    <property type="entry name" value="Zn(2)-C6 fungal-type DNA-binding domain"/>
    <property type="match status" value="1"/>
</dbReference>
<dbReference type="SMART" id="SM00066">
    <property type="entry name" value="GAL4"/>
    <property type="match status" value="1"/>
</dbReference>
<keyword evidence="5" id="KW-0539">Nucleus</keyword>
<name>A0A0J1BBQ3_9TREE</name>
<evidence type="ECO:0000259" key="6">
    <source>
        <dbReference type="SMART" id="SM00066"/>
    </source>
</evidence>
<dbReference type="PANTHER" id="PTHR47338:SF5">
    <property type="entry name" value="ZN(II)2CYS6 TRANSCRIPTION FACTOR (EUROFUNG)"/>
    <property type="match status" value="1"/>
</dbReference>
<dbReference type="OrthoDB" id="2571241at2759"/>
<dbReference type="STRING" id="879819.A0A0J1BBQ3"/>
<evidence type="ECO:0000256" key="4">
    <source>
        <dbReference type="ARBA" id="ARBA00023163"/>
    </source>
</evidence>
<dbReference type="GO" id="GO:0000981">
    <property type="term" value="F:DNA-binding transcription factor activity, RNA polymerase II-specific"/>
    <property type="evidence" value="ECO:0007669"/>
    <property type="project" value="InterPro"/>
</dbReference>
<evidence type="ECO:0000256" key="2">
    <source>
        <dbReference type="ARBA" id="ARBA00022723"/>
    </source>
</evidence>
<gene>
    <name evidence="7" type="ORF">CC85DRAFT_134362</name>
</gene>
<dbReference type="CDD" id="cd00067">
    <property type="entry name" value="GAL4"/>
    <property type="match status" value="1"/>
</dbReference>
<organism evidence="7 8">
    <name type="scientific">Cutaneotrichosporon oleaginosum</name>
    <dbReference type="NCBI Taxonomy" id="879819"/>
    <lineage>
        <taxon>Eukaryota</taxon>
        <taxon>Fungi</taxon>
        <taxon>Dikarya</taxon>
        <taxon>Basidiomycota</taxon>
        <taxon>Agaricomycotina</taxon>
        <taxon>Tremellomycetes</taxon>
        <taxon>Trichosporonales</taxon>
        <taxon>Trichosporonaceae</taxon>
        <taxon>Cutaneotrichosporon</taxon>
    </lineage>
</organism>
<evidence type="ECO:0000256" key="1">
    <source>
        <dbReference type="ARBA" id="ARBA00004123"/>
    </source>
</evidence>
<proteinExistence type="predicted"/>
<evidence type="ECO:0000313" key="8">
    <source>
        <dbReference type="Proteomes" id="UP000053611"/>
    </source>
</evidence>
<sequence>MPNASTQPFRQPQPRANRERKIKCTGERPTCANCVKRSFHCHYDAVVKRRGPDKEPGGRLKPRGGFVSQAPRSMGLNLRVHQARSETTTMLRRVSRVASVVPPSLLRVPGDLDQERLSWWEALYANMPRDRVVQLCDNFLKDCDIWFNFFHRGLFFKSFFAQDMGAHIVYGVMAHMMLLREGHTEDGRKRALSFATEAHRMVTYSLTAGYYEPSLAQTALLLVAFEFQPHAWQNPSRVVSALGFMEGCAKTCLPYWSAPATAHLTPTAAAICAIRREEMRQMCWTLSHLAANSTIWRHLARQPPLCLASADPAKFAELFPPNLFDADRKAPKLYGWSLYCAAIRLWHTALNHVPGVHPSMFVCEQAKELLPVLDSAPCSGSRRYLWQAREWVTAARGHVGDLDNESVQYWFHQQKDALKNFEPSLGNGDRKPRPTYAWWYLMVAYTSLQLSAQYAFVAAEAEGVLNRVLTSLDNIVASSGCNNLKTLCNAVRERNNALKTLRAP</sequence>
<evidence type="ECO:0000313" key="7">
    <source>
        <dbReference type="EMBL" id="KLT45424.1"/>
    </source>
</evidence>
<keyword evidence="4" id="KW-0804">Transcription</keyword>
<dbReference type="EMBL" id="KQ087181">
    <property type="protein sequence ID" value="KLT45424.1"/>
    <property type="molecule type" value="Genomic_DNA"/>
</dbReference>
<reference evidence="7 8" key="1">
    <citation type="submission" date="2015-03" db="EMBL/GenBank/DDBJ databases">
        <title>Genomics and transcriptomics of the oil-accumulating basidiomycete yeast T. oleaginosus allow insights into substrate utilization and the diverse evolutionary trajectories of mating systems in fungi.</title>
        <authorList>
            <consortium name="DOE Joint Genome Institute"/>
            <person name="Kourist R."/>
            <person name="Kracht O."/>
            <person name="Bracharz F."/>
            <person name="Lipzen A."/>
            <person name="Nolan M."/>
            <person name="Ohm R."/>
            <person name="Grigoriev I."/>
            <person name="Sun S."/>
            <person name="Heitman J."/>
            <person name="Bruck T."/>
            <person name="Nowrousian M."/>
        </authorList>
    </citation>
    <scope>NUCLEOTIDE SEQUENCE [LARGE SCALE GENOMIC DNA]</scope>
    <source>
        <strain evidence="7 8">IBC0246</strain>
    </source>
</reference>
<dbReference type="Proteomes" id="UP000053611">
    <property type="component" value="Unassembled WGS sequence"/>
</dbReference>
<comment type="subcellular location">
    <subcellularLocation>
        <location evidence="1">Nucleus</location>
    </subcellularLocation>
</comment>
<protein>
    <recommendedName>
        <fullName evidence="6">Zn(2)-C6 fungal-type domain-containing protein</fullName>
    </recommendedName>
</protein>
<accession>A0A0J1BBQ3</accession>
<dbReference type="SUPFAM" id="SSF57701">
    <property type="entry name" value="Zn2/Cys6 DNA-binding domain"/>
    <property type="match status" value="1"/>
</dbReference>
<dbReference type="AlphaFoldDB" id="A0A0J1BBQ3"/>
<keyword evidence="3" id="KW-0805">Transcription regulation</keyword>
<dbReference type="PANTHER" id="PTHR47338">
    <property type="entry name" value="ZN(II)2CYS6 TRANSCRIPTION FACTOR (EUROFUNG)-RELATED"/>
    <property type="match status" value="1"/>
</dbReference>
<keyword evidence="2" id="KW-0479">Metal-binding</keyword>
<dbReference type="GO" id="GO:0005634">
    <property type="term" value="C:nucleus"/>
    <property type="evidence" value="ECO:0007669"/>
    <property type="project" value="UniProtKB-SubCell"/>
</dbReference>
<dbReference type="InterPro" id="IPR036864">
    <property type="entry name" value="Zn2-C6_fun-type_DNA-bd_sf"/>
</dbReference>